<name>A0ABS6JIG7_9BACI</name>
<dbReference type="EMBL" id="JAHQCS010000094">
    <property type="protein sequence ID" value="MBU9712133.1"/>
    <property type="molecule type" value="Genomic_DNA"/>
</dbReference>
<sequence>MLLKSFITLIILPYFLVSIAFENLDRPYELVIYDTELPYSGAYISDPDAPLTYIHYINHGTSSSWRYNELETLEFPMDRYDEEFQSLLKREEINAIYYYNHKNPLVYHKDVPYIILEKRRENVVITNHYQEIFDYFSINYLLVGATIGILAVPIGIGIFFYIRRKRNEKLINIVP</sequence>
<proteinExistence type="predicted"/>
<feature type="transmembrane region" description="Helical" evidence="1">
    <location>
        <begin position="140"/>
        <end position="162"/>
    </location>
</feature>
<evidence type="ECO:0000256" key="1">
    <source>
        <dbReference type="SAM" id="Phobius"/>
    </source>
</evidence>
<keyword evidence="1" id="KW-0812">Transmembrane</keyword>
<gene>
    <name evidence="2" type="ORF">KS419_10310</name>
</gene>
<evidence type="ECO:0000313" key="2">
    <source>
        <dbReference type="EMBL" id="MBU9712133.1"/>
    </source>
</evidence>
<dbReference type="RefSeq" id="WP_217066322.1">
    <property type="nucleotide sequence ID" value="NZ_JAHQCS010000094.1"/>
</dbReference>
<keyword evidence="3" id="KW-1185">Reference proteome</keyword>
<evidence type="ECO:0000313" key="3">
    <source>
        <dbReference type="Proteomes" id="UP000784880"/>
    </source>
</evidence>
<accession>A0ABS6JIG7</accession>
<comment type="caution">
    <text evidence="2">The sequence shown here is derived from an EMBL/GenBank/DDBJ whole genome shotgun (WGS) entry which is preliminary data.</text>
</comment>
<organism evidence="2 3">
    <name type="scientific">Evansella tamaricis</name>
    <dbReference type="NCBI Taxonomy" id="2069301"/>
    <lineage>
        <taxon>Bacteria</taxon>
        <taxon>Bacillati</taxon>
        <taxon>Bacillota</taxon>
        <taxon>Bacilli</taxon>
        <taxon>Bacillales</taxon>
        <taxon>Bacillaceae</taxon>
        <taxon>Evansella</taxon>
    </lineage>
</organism>
<dbReference type="Proteomes" id="UP000784880">
    <property type="component" value="Unassembled WGS sequence"/>
</dbReference>
<keyword evidence="1" id="KW-0472">Membrane</keyword>
<protein>
    <submittedName>
        <fullName evidence="2">Uncharacterized protein</fullName>
    </submittedName>
</protein>
<reference evidence="2 3" key="1">
    <citation type="submission" date="2021-06" db="EMBL/GenBank/DDBJ databases">
        <title>Bacillus sp. RD4P76, an endophyte from a halophyte.</title>
        <authorList>
            <person name="Sun J.-Q."/>
        </authorList>
    </citation>
    <scope>NUCLEOTIDE SEQUENCE [LARGE SCALE GENOMIC DNA]</scope>
    <source>
        <strain evidence="2 3">CGMCC 1.15917</strain>
    </source>
</reference>
<keyword evidence="1" id="KW-1133">Transmembrane helix</keyword>